<gene>
    <name evidence="2" type="ORF">FO442_00035</name>
</gene>
<keyword evidence="1" id="KW-1133">Transmembrane helix</keyword>
<evidence type="ECO:0008006" key="4">
    <source>
        <dbReference type="Google" id="ProtNLM"/>
    </source>
</evidence>
<name>A0A556N622_9FLAO</name>
<accession>A0A556N622</accession>
<dbReference type="Proteomes" id="UP000316008">
    <property type="component" value="Unassembled WGS sequence"/>
</dbReference>
<keyword evidence="1" id="KW-0472">Membrane</keyword>
<evidence type="ECO:0000256" key="1">
    <source>
        <dbReference type="SAM" id="Phobius"/>
    </source>
</evidence>
<proteinExistence type="predicted"/>
<dbReference type="EMBL" id="VLPL01000001">
    <property type="protein sequence ID" value="TSJ47551.1"/>
    <property type="molecule type" value="Genomic_DNA"/>
</dbReference>
<dbReference type="AlphaFoldDB" id="A0A556N622"/>
<sequence>MKKYLPYIAAWLAAAIMAQTLYFKFTAQSESVILFEKLNMEPYGRILIGILELIASFLLVIPKTRFIGAFIGIGLMSGAIFFHLTIIGIESNGDGGMLFFLALIAWLCCFYLSFKPTLKLVKSILGKRTNILILAGIGMIALASAKSFAQGCSDAGFCSVGTLKSEATDSSNVSPYKNKISLIPSIGIGEDNTFILTPALQYDRQFNQSWSIQTKFTVNYANGNLGKAFGLGDVIQSCSYLIPSQQKCRVSFTLGAKIPLSNSNLTQNGSALPMTYQSSLGTLDLIAGIGLKLYEFKAAFGLQAPLVNLYSSTGTRSANTYLPEKSNPEYADRYPATNGFKRASDLLFKLEYNWKTGKRLNLIPGALAIYHLAKDSYLDQSHSTIPITGSDGLTLNLIATAAYKITKSLRASITAGFPVIVREVRPDGLTRRFVVGPEISYQF</sequence>
<dbReference type="RefSeq" id="WP_144331087.1">
    <property type="nucleotide sequence ID" value="NZ_VLPL01000001.1"/>
</dbReference>
<feature type="transmembrane region" description="Helical" evidence="1">
    <location>
        <begin position="130"/>
        <end position="149"/>
    </location>
</feature>
<feature type="transmembrane region" description="Helical" evidence="1">
    <location>
        <begin position="95"/>
        <end position="114"/>
    </location>
</feature>
<evidence type="ECO:0000313" key="3">
    <source>
        <dbReference type="Proteomes" id="UP000316008"/>
    </source>
</evidence>
<keyword evidence="1" id="KW-0812">Transmembrane</keyword>
<comment type="caution">
    <text evidence="2">The sequence shown here is derived from an EMBL/GenBank/DDBJ whole genome shotgun (WGS) entry which is preliminary data.</text>
</comment>
<keyword evidence="3" id="KW-1185">Reference proteome</keyword>
<reference evidence="2 3" key="1">
    <citation type="submission" date="2019-07" db="EMBL/GenBank/DDBJ databases">
        <authorList>
            <person name="Huq M.A."/>
        </authorList>
    </citation>
    <scope>NUCLEOTIDE SEQUENCE [LARGE SCALE GENOMIC DNA]</scope>
    <source>
        <strain evidence="2 3">MAH-3</strain>
    </source>
</reference>
<evidence type="ECO:0000313" key="2">
    <source>
        <dbReference type="EMBL" id="TSJ47551.1"/>
    </source>
</evidence>
<feature type="transmembrane region" description="Helical" evidence="1">
    <location>
        <begin position="68"/>
        <end position="89"/>
    </location>
</feature>
<protein>
    <recommendedName>
        <fullName evidence="4">DoxX family protein</fullName>
    </recommendedName>
</protein>
<dbReference type="OrthoDB" id="1119914at2"/>
<feature type="transmembrane region" description="Helical" evidence="1">
    <location>
        <begin position="42"/>
        <end position="61"/>
    </location>
</feature>
<organism evidence="2 3">
    <name type="scientific">Fluviicola chungangensis</name>
    <dbReference type="NCBI Taxonomy" id="2597671"/>
    <lineage>
        <taxon>Bacteria</taxon>
        <taxon>Pseudomonadati</taxon>
        <taxon>Bacteroidota</taxon>
        <taxon>Flavobacteriia</taxon>
        <taxon>Flavobacteriales</taxon>
        <taxon>Crocinitomicaceae</taxon>
        <taxon>Fluviicola</taxon>
    </lineage>
</organism>